<evidence type="ECO:0000313" key="3">
    <source>
        <dbReference type="Proteomes" id="UP001497516"/>
    </source>
</evidence>
<feature type="region of interest" description="Disordered" evidence="1">
    <location>
        <begin position="1"/>
        <end position="40"/>
    </location>
</feature>
<evidence type="ECO:0000313" key="2">
    <source>
        <dbReference type="EMBL" id="CAL1378813.1"/>
    </source>
</evidence>
<feature type="compositionally biased region" description="Basic and acidic residues" evidence="1">
    <location>
        <begin position="22"/>
        <end position="34"/>
    </location>
</feature>
<dbReference type="EMBL" id="OZ034816">
    <property type="protein sequence ID" value="CAL1378813.1"/>
    <property type="molecule type" value="Genomic_DNA"/>
</dbReference>
<feature type="compositionally biased region" description="Basic and acidic residues" evidence="1">
    <location>
        <begin position="138"/>
        <end position="151"/>
    </location>
</feature>
<evidence type="ECO:0000256" key="1">
    <source>
        <dbReference type="SAM" id="MobiDB-lite"/>
    </source>
</evidence>
<gene>
    <name evidence="2" type="ORF">LTRI10_LOCUS20366</name>
</gene>
<organism evidence="2 3">
    <name type="scientific">Linum trigynum</name>
    <dbReference type="NCBI Taxonomy" id="586398"/>
    <lineage>
        <taxon>Eukaryota</taxon>
        <taxon>Viridiplantae</taxon>
        <taxon>Streptophyta</taxon>
        <taxon>Embryophyta</taxon>
        <taxon>Tracheophyta</taxon>
        <taxon>Spermatophyta</taxon>
        <taxon>Magnoliopsida</taxon>
        <taxon>eudicotyledons</taxon>
        <taxon>Gunneridae</taxon>
        <taxon>Pentapetalae</taxon>
        <taxon>rosids</taxon>
        <taxon>fabids</taxon>
        <taxon>Malpighiales</taxon>
        <taxon>Linaceae</taxon>
        <taxon>Linum</taxon>
    </lineage>
</organism>
<feature type="compositionally biased region" description="Basic and acidic residues" evidence="1">
    <location>
        <begin position="1"/>
        <end position="15"/>
    </location>
</feature>
<proteinExistence type="predicted"/>
<protein>
    <submittedName>
        <fullName evidence="2">Uncharacterized protein</fullName>
    </submittedName>
</protein>
<reference evidence="2 3" key="1">
    <citation type="submission" date="2024-04" db="EMBL/GenBank/DDBJ databases">
        <authorList>
            <person name="Fracassetti M."/>
        </authorList>
    </citation>
    <scope>NUCLEOTIDE SEQUENCE [LARGE SCALE GENOMIC DNA]</scope>
</reference>
<sequence length="385" mass="42511">MGDSPPKEEREKRSSESGTMRELLKDETPEDICRDPSTAALNSSPLLIGEAQATRSVGIGSRSAELRIDTVRRGEAEKKIAPGGPGSSTVSLATDRIGRVKWASLTGSTTTEKKPRLWPAAGWLPPCLRRCSSAEKRELTAEKEGKRKSNKEGGGGDSQLCKQLCLSFPKMHQQQLDQRIARAYHSGPNEVGQLLKKGHMGLGLHHGVNEHGFEEVGLEWVLVEQIGDGEFNYWGKIVGRGLTIHEVMDGELGRKMEENNCVTRRNKMELVGAWGPSQEQPFPSILTTVEYLGRYNHHHVVELREWEGMTMPLTWRHTGYARGGSKLDCEEIEDSVGAYILVGSNLSRGIGPWMSSSSQKPTLVCEKMMGVGLAFEDLEEGSRFT</sequence>
<accession>A0AAV2DYQ7</accession>
<feature type="region of interest" description="Disordered" evidence="1">
    <location>
        <begin position="72"/>
        <end position="91"/>
    </location>
</feature>
<feature type="region of interest" description="Disordered" evidence="1">
    <location>
        <begin position="138"/>
        <end position="157"/>
    </location>
</feature>
<dbReference type="AlphaFoldDB" id="A0AAV2DYQ7"/>
<keyword evidence="3" id="KW-1185">Reference proteome</keyword>
<dbReference type="Proteomes" id="UP001497516">
    <property type="component" value="Chromosome 3"/>
</dbReference>
<name>A0AAV2DYQ7_9ROSI</name>